<sequence length="189" mass="22061">MAGCKVILLMNNTKVHSVGNLKHRNTTIKFFPPYTTSRLQPIDAVVIIEVSLKTIKNCLQHTRILPLVQDNDKEPTTNDNDDDIMEELYNNIELINFQNVIDLEEYIDYLEKKIVTEIMSDQKILNQAMYQEPQQVKSDKEDDSIDMPQITHKEALDAVYQMELYLMQQDLNYVVQTEYDVALSKLYEL</sequence>
<evidence type="ECO:0000313" key="2">
    <source>
        <dbReference type="Proteomes" id="UP000789920"/>
    </source>
</evidence>
<comment type="caution">
    <text evidence="1">The sequence shown here is derived from an EMBL/GenBank/DDBJ whole genome shotgun (WGS) entry which is preliminary data.</text>
</comment>
<dbReference type="Proteomes" id="UP000789920">
    <property type="component" value="Unassembled WGS sequence"/>
</dbReference>
<protein>
    <submittedName>
        <fullName evidence="1">24443_t:CDS:1</fullName>
    </submittedName>
</protein>
<evidence type="ECO:0000313" key="1">
    <source>
        <dbReference type="EMBL" id="CAG8542754.1"/>
    </source>
</evidence>
<gene>
    <name evidence="1" type="ORF">RPERSI_LOCUS3627</name>
</gene>
<accession>A0ACA9LUN9</accession>
<keyword evidence="2" id="KW-1185">Reference proteome</keyword>
<proteinExistence type="predicted"/>
<name>A0ACA9LUN9_9GLOM</name>
<feature type="non-terminal residue" evidence="1">
    <location>
        <position position="189"/>
    </location>
</feature>
<organism evidence="1 2">
    <name type="scientific">Racocetra persica</name>
    <dbReference type="NCBI Taxonomy" id="160502"/>
    <lineage>
        <taxon>Eukaryota</taxon>
        <taxon>Fungi</taxon>
        <taxon>Fungi incertae sedis</taxon>
        <taxon>Mucoromycota</taxon>
        <taxon>Glomeromycotina</taxon>
        <taxon>Glomeromycetes</taxon>
        <taxon>Diversisporales</taxon>
        <taxon>Gigasporaceae</taxon>
        <taxon>Racocetra</taxon>
    </lineage>
</organism>
<reference evidence="1" key="1">
    <citation type="submission" date="2021-06" db="EMBL/GenBank/DDBJ databases">
        <authorList>
            <person name="Kallberg Y."/>
            <person name="Tangrot J."/>
            <person name="Rosling A."/>
        </authorList>
    </citation>
    <scope>NUCLEOTIDE SEQUENCE</scope>
    <source>
        <strain evidence="1">MA461A</strain>
    </source>
</reference>
<dbReference type="EMBL" id="CAJVQC010004587">
    <property type="protein sequence ID" value="CAG8542754.1"/>
    <property type="molecule type" value="Genomic_DNA"/>
</dbReference>